<dbReference type="InterPro" id="IPR029063">
    <property type="entry name" value="SAM-dependent_MTases_sf"/>
</dbReference>
<dbReference type="Pfam" id="PF05711">
    <property type="entry name" value="TylF"/>
    <property type="match status" value="1"/>
</dbReference>
<keyword evidence="2" id="KW-0489">Methyltransferase</keyword>
<dbReference type="Gene3D" id="3.40.50.150">
    <property type="entry name" value="Vaccinia Virus protein VP39"/>
    <property type="match status" value="1"/>
</dbReference>
<proteinExistence type="predicted"/>
<dbReference type="GO" id="GO:0032259">
    <property type="term" value="P:methylation"/>
    <property type="evidence" value="ECO:0007669"/>
    <property type="project" value="UniProtKB-KW"/>
</dbReference>
<feature type="compositionally biased region" description="Low complexity" evidence="1">
    <location>
        <begin position="14"/>
        <end position="28"/>
    </location>
</feature>
<dbReference type="InterPro" id="IPR008884">
    <property type="entry name" value="TylF_MeTrfase"/>
</dbReference>
<organism evidence="2 3">
    <name type="scientific">Endosaccharibacter trunci</name>
    <dbReference type="NCBI Taxonomy" id="2812733"/>
    <lineage>
        <taxon>Bacteria</taxon>
        <taxon>Pseudomonadati</taxon>
        <taxon>Pseudomonadota</taxon>
        <taxon>Alphaproteobacteria</taxon>
        <taxon>Acetobacterales</taxon>
        <taxon>Acetobacteraceae</taxon>
        <taxon>Endosaccharibacter</taxon>
    </lineage>
</organism>
<dbReference type="SUPFAM" id="SSF53335">
    <property type="entry name" value="S-adenosyl-L-methionine-dependent methyltransferases"/>
    <property type="match status" value="1"/>
</dbReference>
<evidence type="ECO:0000313" key="3">
    <source>
        <dbReference type="Proteomes" id="UP001524587"/>
    </source>
</evidence>
<evidence type="ECO:0000256" key="1">
    <source>
        <dbReference type="SAM" id="MobiDB-lite"/>
    </source>
</evidence>
<reference evidence="2 3" key="1">
    <citation type="submission" date="2022-06" db="EMBL/GenBank/DDBJ databases">
        <title>Endosaccharibacter gen. nov., sp. nov., endophytic bacteria isolated from sugarcane.</title>
        <authorList>
            <person name="Pitiwittayakul N."/>
            <person name="Yukphan P."/>
            <person name="Charoenyingcharoen P."/>
            <person name="Tanasupawat S."/>
        </authorList>
    </citation>
    <scope>NUCLEOTIDE SEQUENCE [LARGE SCALE GENOMIC DNA]</scope>
    <source>
        <strain evidence="2 3">KSS8</strain>
    </source>
</reference>
<dbReference type="Proteomes" id="UP001524587">
    <property type="component" value="Unassembled WGS sequence"/>
</dbReference>
<dbReference type="PANTHER" id="PTHR40036:SF1">
    <property type="entry name" value="MACROCIN O-METHYLTRANSFERASE"/>
    <property type="match status" value="1"/>
</dbReference>
<keyword evidence="3" id="KW-1185">Reference proteome</keyword>
<name>A0ABT1W9B7_9PROT</name>
<dbReference type="EMBL" id="JAMSKV010000013">
    <property type="protein sequence ID" value="MCQ8279486.1"/>
    <property type="molecule type" value="Genomic_DNA"/>
</dbReference>
<gene>
    <name evidence="2" type="ORF">NFI95_13655</name>
</gene>
<sequence length="262" mass="28829">MTTIPDQSAQMLVAPAPSSRAASPTRARTRSAQAIIHQLFAKSRAVRRLTVGSLAQVELAILGGHKQKAPMRLIRRVRGERESLLSGNEAFTIHALAHAQRAVGGIMAEVGVFQGCSAKLISLGGRPDELHLFDTFEGLPDPDRSERTSMRRGHYAASLEAVKAYLSDQPNLHFHKGLFTGENVACADRKFSLVHLDVDLKEGTRACLEFFYPRMLPGGVIISHDFSYLAGVREAFEEFLADKPERPMELSTSQVMVTRLAH</sequence>
<feature type="region of interest" description="Disordered" evidence="1">
    <location>
        <begin position="1"/>
        <end position="28"/>
    </location>
</feature>
<keyword evidence="2" id="KW-0808">Transferase</keyword>
<dbReference type="RefSeq" id="WP_422864975.1">
    <property type="nucleotide sequence ID" value="NZ_JAMSKV010000013.1"/>
</dbReference>
<comment type="caution">
    <text evidence="2">The sequence shown here is derived from an EMBL/GenBank/DDBJ whole genome shotgun (WGS) entry which is preliminary data.</text>
</comment>
<protein>
    <submittedName>
        <fullName evidence="2">TylF/MycF family methyltransferase</fullName>
    </submittedName>
</protein>
<feature type="compositionally biased region" description="Polar residues" evidence="1">
    <location>
        <begin position="1"/>
        <end position="10"/>
    </location>
</feature>
<dbReference type="GO" id="GO:0008168">
    <property type="term" value="F:methyltransferase activity"/>
    <property type="evidence" value="ECO:0007669"/>
    <property type="project" value="UniProtKB-KW"/>
</dbReference>
<evidence type="ECO:0000313" key="2">
    <source>
        <dbReference type="EMBL" id="MCQ8279486.1"/>
    </source>
</evidence>
<accession>A0ABT1W9B7</accession>
<dbReference type="PANTHER" id="PTHR40036">
    <property type="entry name" value="MACROCIN O-METHYLTRANSFERASE"/>
    <property type="match status" value="1"/>
</dbReference>